<keyword evidence="7" id="KW-0695">RNA-directed DNA polymerase</keyword>
<keyword evidence="6" id="KW-0378">Hydrolase</keyword>
<dbReference type="InterPro" id="IPR041373">
    <property type="entry name" value="RT_RNaseH"/>
</dbReference>
<evidence type="ECO:0000256" key="8">
    <source>
        <dbReference type="SAM" id="MobiDB-lite"/>
    </source>
</evidence>
<dbReference type="PANTHER" id="PTHR37984">
    <property type="entry name" value="PROTEIN CBG26694"/>
    <property type="match status" value="1"/>
</dbReference>
<dbReference type="SUPFAM" id="SSF53098">
    <property type="entry name" value="Ribonuclease H-like"/>
    <property type="match status" value="1"/>
</dbReference>
<dbReference type="InterPro" id="IPR050951">
    <property type="entry name" value="Retrovirus_Pol_polyprotein"/>
</dbReference>
<dbReference type="Pfam" id="PF00665">
    <property type="entry name" value="rve"/>
    <property type="match status" value="1"/>
</dbReference>
<dbReference type="RefSeq" id="XP_019543285.3">
    <property type="nucleotide sequence ID" value="XM_019687740.3"/>
</dbReference>
<dbReference type="InterPro" id="IPR036397">
    <property type="entry name" value="RNaseH_sf"/>
</dbReference>
<organism evidence="10 11">
    <name type="scientific">Aedes albopictus</name>
    <name type="common">Asian tiger mosquito</name>
    <name type="synonym">Stegomyia albopicta</name>
    <dbReference type="NCBI Taxonomy" id="7160"/>
    <lineage>
        <taxon>Eukaryota</taxon>
        <taxon>Metazoa</taxon>
        <taxon>Ecdysozoa</taxon>
        <taxon>Arthropoda</taxon>
        <taxon>Hexapoda</taxon>
        <taxon>Insecta</taxon>
        <taxon>Pterygota</taxon>
        <taxon>Neoptera</taxon>
        <taxon>Endopterygota</taxon>
        <taxon>Diptera</taxon>
        <taxon>Nematocera</taxon>
        <taxon>Culicoidea</taxon>
        <taxon>Culicidae</taxon>
        <taxon>Culicinae</taxon>
        <taxon>Aedini</taxon>
        <taxon>Aedes</taxon>
        <taxon>Stegomyia</taxon>
    </lineage>
</organism>
<keyword evidence="3" id="KW-0548">Nucleotidyltransferase</keyword>
<accession>A0ABM2A303</accession>
<reference evidence="10" key="2">
    <citation type="submission" date="2025-05" db="UniProtKB">
        <authorList>
            <consortium name="EnsemblMetazoa"/>
        </authorList>
    </citation>
    <scope>IDENTIFICATION</scope>
    <source>
        <strain evidence="10">Foshan</strain>
    </source>
</reference>
<dbReference type="Pfam" id="PF17917">
    <property type="entry name" value="RT_RNaseH"/>
    <property type="match status" value="1"/>
</dbReference>
<dbReference type="GeneID" id="109414016"/>
<evidence type="ECO:0000313" key="10">
    <source>
        <dbReference type="EnsemblMetazoa" id="AALFPA23_023961.P35711"/>
    </source>
</evidence>
<feature type="region of interest" description="Disordered" evidence="8">
    <location>
        <begin position="383"/>
        <end position="417"/>
    </location>
</feature>
<evidence type="ECO:0000256" key="3">
    <source>
        <dbReference type="ARBA" id="ARBA00022695"/>
    </source>
</evidence>
<evidence type="ECO:0000256" key="7">
    <source>
        <dbReference type="ARBA" id="ARBA00022918"/>
    </source>
</evidence>
<reference evidence="11" key="1">
    <citation type="journal article" date="2015" name="Proc. Natl. Acad. Sci. U.S.A.">
        <title>Genome sequence of the Asian Tiger mosquito, Aedes albopictus, reveals insights into its biology, genetics, and evolution.</title>
        <authorList>
            <person name="Chen X.G."/>
            <person name="Jiang X."/>
            <person name="Gu J."/>
            <person name="Xu M."/>
            <person name="Wu Y."/>
            <person name="Deng Y."/>
            <person name="Zhang C."/>
            <person name="Bonizzoni M."/>
            <person name="Dermauw W."/>
            <person name="Vontas J."/>
            <person name="Armbruster P."/>
            <person name="Huang X."/>
            <person name="Yang Y."/>
            <person name="Zhang H."/>
            <person name="He W."/>
            <person name="Peng H."/>
            <person name="Liu Y."/>
            <person name="Wu K."/>
            <person name="Chen J."/>
            <person name="Lirakis M."/>
            <person name="Topalis P."/>
            <person name="Van Leeuwen T."/>
            <person name="Hall A.B."/>
            <person name="Jiang X."/>
            <person name="Thorpe C."/>
            <person name="Mueller R.L."/>
            <person name="Sun C."/>
            <person name="Waterhouse R.M."/>
            <person name="Yan G."/>
            <person name="Tu Z.J."/>
            <person name="Fang X."/>
            <person name="James A.A."/>
        </authorList>
    </citation>
    <scope>NUCLEOTIDE SEQUENCE [LARGE SCALE GENOMIC DNA]</scope>
    <source>
        <strain evidence="11">Foshan</strain>
    </source>
</reference>
<feature type="domain" description="Integrase catalytic" evidence="9">
    <location>
        <begin position="258"/>
        <end position="341"/>
    </location>
</feature>
<evidence type="ECO:0000256" key="6">
    <source>
        <dbReference type="ARBA" id="ARBA00022801"/>
    </source>
</evidence>
<dbReference type="InterPro" id="IPR043502">
    <property type="entry name" value="DNA/RNA_pol_sf"/>
</dbReference>
<sequence length="564" mass="65673">MKYPPIEKEALAIVWAVERFRIYLIGITFELETDHRPLETVFTRTSRPTLRIERWLLRLQAFTFNVVYRKGSANLADCLSRLASHVDDVSWNEESEVFIRRIAVETLAVLIDDRDDDFDENTEVEIKAIQEAAAIDITEVVKETKSDEELSAVQKAIMTHDWGNSVVKPYVAFQNELSYINGLVMRGSKLVVPRTLRSRMCQLAHEGHPGQSVMKSRLRDKYWWPNMDGETVKLCESCEGCRLVHCANPPDPMSRRSLPEKPWIDLAIDFLGPMPSGEYILAIIDYYSRYMELEIMTKITAQETILRLKRIFRTWGYPRTITLDNGKQFVSKEFGNFCKTLEPNWKTELDDYLILYNNSPHSVTGQAPSELLQNRKLRYKLPQLDDLSSTPPSTEFRDRDTQKKFEGKIREDNRRGAKRSEIEIGDKVLMKNLLPKDKLSTDFHKEKFLVVDKEGTNVTIESDENDKRYERNTSHLRKITEPLNMTPRREYPVDHQMEALISPPHSPQVQHPFHHASPLIATEQIEQKSGTIKMQFRSVDHLEYRNRSVVTVLKFQLKLRLFNQ</sequence>
<dbReference type="CDD" id="cd09274">
    <property type="entry name" value="RNase_HI_RT_Ty3"/>
    <property type="match status" value="1"/>
</dbReference>
<dbReference type="Gene3D" id="3.30.420.10">
    <property type="entry name" value="Ribonuclease H-like superfamily/Ribonuclease H"/>
    <property type="match status" value="2"/>
</dbReference>
<dbReference type="InterPro" id="IPR012337">
    <property type="entry name" value="RNaseH-like_sf"/>
</dbReference>
<evidence type="ECO:0000256" key="2">
    <source>
        <dbReference type="ARBA" id="ARBA00022679"/>
    </source>
</evidence>
<keyword evidence="11" id="KW-1185">Reference proteome</keyword>
<dbReference type="InterPro" id="IPR001584">
    <property type="entry name" value="Integrase_cat-core"/>
</dbReference>
<evidence type="ECO:0000256" key="4">
    <source>
        <dbReference type="ARBA" id="ARBA00022722"/>
    </source>
</evidence>
<dbReference type="Pfam" id="PF17921">
    <property type="entry name" value="Integrase_H2C2"/>
    <property type="match status" value="1"/>
</dbReference>
<dbReference type="PANTHER" id="PTHR37984:SF11">
    <property type="entry name" value="INTEGRASE CATALYTIC DOMAIN-CONTAINING PROTEIN"/>
    <property type="match status" value="1"/>
</dbReference>
<keyword evidence="4" id="KW-0540">Nuclease</keyword>
<evidence type="ECO:0000256" key="1">
    <source>
        <dbReference type="ARBA" id="ARBA00012493"/>
    </source>
</evidence>
<dbReference type="EC" id="2.7.7.49" evidence="1"/>
<dbReference type="EnsemblMetazoa" id="AALFPA23_023961.R35711">
    <property type="protein sequence ID" value="AALFPA23_023961.P35711"/>
    <property type="gene ID" value="AALFPA23_023961"/>
</dbReference>
<dbReference type="Proteomes" id="UP000069940">
    <property type="component" value="Unassembled WGS sequence"/>
</dbReference>
<proteinExistence type="predicted"/>
<evidence type="ECO:0000259" key="9">
    <source>
        <dbReference type="PROSITE" id="PS50994"/>
    </source>
</evidence>
<name>A0ABM2A303_AEDAL</name>
<dbReference type="InterPro" id="IPR041588">
    <property type="entry name" value="Integrase_H2C2"/>
</dbReference>
<evidence type="ECO:0000313" key="11">
    <source>
        <dbReference type="Proteomes" id="UP000069940"/>
    </source>
</evidence>
<feature type="compositionally biased region" description="Basic and acidic residues" evidence="8">
    <location>
        <begin position="395"/>
        <end position="417"/>
    </location>
</feature>
<keyword evidence="5" id="KW-0255">Endonuclease</keyword>
<keyword evidence="2" id="KW-0808">Transferase</keyword>
<dbReference type="Gene3D" id="1.10.340.70">
    <property type="match status" value="1"/>
</dbReference>
<evidence type="ECO:0000256" key="5">
    <source>
        <dbReference type="ARBA" id="ARBA00022759"/>
    </source>
</evidence>
<dbReference type="PROSITE" id="PS50994">
    <property type="entry name" value="INTEGRASE"/>
    <property type="match status" value="1"/>
</dbReference>
<dbReference type="SUPFAM" id="SSF56672">
    <property type="entry name" value="DNA/RNA polymerases"/>
    <property type="match status" value="1"/>
</dbReference>
<protein>
    <recommendedName>
        <fullName evidence="1">RNA-directed DNA polymerase</fullName>
        <ecNumber evidence="1">2.7.7.49</ecNumber>
    </recommendedName>
</protein>